<proteinExistence type="predicted"/>
<organism evidence="3 4">
    <name type="scientific">Falsihalocynthiibacter arcticus</name>
    <dbReference type="NCBI Taxonomy" id="1579316"/>
    <lineage>
        <taxon>Bacteria</taxon>
        <taxon>Pseudomonadati</taxon>
        <taxon>Pseudomonadota</taxon>
        <taxon>Alphaproteobacteria</taxon>
        <taxon>Rhodobacterales</taxon>
        <taxon>Roseobacteraceae</taxon>
        <taxon>Falsihalocynthiibacter</taxon>
    </lineage>
</organism>
<evidence type="ECO:0000256" key="1">
    <source>
        <dbReference type="SAM" id="MobiDB-lite"/>
    </source>
</evidence>
<keyword evidence="2" id="KW-0472">Membrane</keyword>
<dbReference type="OrthoDB" id="7161229at2"/>
<accession>A0A126UY03</accession>
<dbReference type="Proteomes" id="UP000070371">
    <property type="component" value="Chromosome"/>
</dbReference>
<evidence type="ECO:0000313" key="3">
    <source>
        <dbReference type="EMBL" id="AML50309.1"/>
    </source>
</evidence>
<sequence length="349" mass="36348">MKTGFYTSGTAHAGIIIWLLFGGLFLRAEDSPTLENTQVSLLTSEEFAALSPPELPAATGAQPSQPEAATPDAPEPAAPDEPVQPSAPTVVDDQPPSTIQSPDPLVVPLAPTAPTASPRPSQRVAPQPVVNETPDAAVDDIPQEATESVDEPAQIPEPAPEVEQTTAPEETSDRIVSEAVAPPASAPASSARPPARPERPKPTPTVTPTPTPPAPASTQNADIMAALNEANVASVTQSAPSGPPLSEGEKDALRISVSECWNVGTLSSEALRTIVIVGLDVGLDGKPVSSSLRLISFSGGGQAAANQAYEAARRAVIRCGAKGFDLPAEKYDHWKEIEITFDPEKMRNR</sequence>
<feature type="compositionally biased region" description="Low complexity" evidence="1">
    <location>
        <begin position="102"/>
        <end position="121"/>
    </location>
</feature>
<name>A0A126UY03_9RHOB</name>
<dbReference type="EMBL" id="CP014327">
    <property type="protein sequence ID" value="AML50309.1"/>
    <property type="molecule type" value="Genomic_DNA"/>
</dbReference>
<feature type="transmembrane region" description="Helical" evidence="2">
    <location>
        <begin position="6"/>
        <end position="26"/>
    </location>
</feature>
<evidence type="ECO:0000256" key="2">
    <source>
        <dbReference type="SAM" id="Phobius"/>
    </source>
</evidence>
<reference evidence="3 4" key="1">
    <citation type="submission" date="2016-02" db="EMBL/GenBank/DDBJ databases">
        <title>Complete genome sequence of Halocynthiibacter arcticus PAMC 20958t from arctic marine sediment.</title>
        <authorList>
            <person name="Lee Y.M."/>
            <person name="Baek K."/>
            <person name="Lee H.K."/>
            <person name="Shin S.C."/>
        </authorList>
    </citation>
    <scope>NUCLEOTIDE SEQUENCE [LARGE SCALE GENOMIC DNA]</scope>
    <source>
        <strain evidence="3">PAMC 20958</strain>
    </source>
</reference>
<keyword evidence="2" id="KW-0812">Transmembrane</keyword>
<evidence type="ECO:0008006" key="5">
    <source>
        <dbReference type="Google" id="ProtNLM"/>
    </source>
</evidence>
<feature type="compositionally biased region" description="Acidic residues" evidence="1">
    <location>
        <begin position="137"/>
        <end position="150"/>
    </location>
</feature>
<dbReference type="Gene3D" id="3.30.1150.10">
    <property type="match status" value="1"/>
</dbReference>
<keyword evidence="4" id="KW-1185">Reference proteome</keyword>
<dbReference type="AlphaFoldDB" id="A0A126UY03"/>
<protein>
    <recommendedName>
        <fullName evidence="5">Energy transducer TonB</fullName>
    </recommendedName>
</protein>
<dbReference type="STRING" id="1579316.RC74_02645"/>
<feature type="compositionally biased region" description="Low complexity" evidence="1">
    <location>
        <begin position="177"/>
        <end position="193"/>
    </location>
</feature>
<feature type="region of interest" description="Disordered" evidence="1">
    <location>
        <begin position="54"/>
        <end position="218"/>
    </location>
</feature>
<dbReference type="RefSeq" id="WP_039001502.1">
    <property type="nucleotide sequence ID" value="NZ_CP014327.1"/>
</dbReference>
<evidence type="ECO:0000313" key="4">
    <source>
        <dbReference type="Proteomes" id="UP000070371"/>
    </source>
</evidence>
<dbReference type="KEGG" id="hat:RC74_02645"/>
<keyword evidence="2" id="KW-1133">Transmembrane helix</keyword>
<feature type="compositionally biased region" description="Pro residues" evidence="1">
    <location>
        <begin position="202"/>
        <end position="215"/>
    </location>
</feature>
<gene>
    <name evidence="3" type="ORF">RC74_02645</name>
</gene>